<evidence type="ECO:0000313" key="2">
    <source>
        <dbReference type="Proteomes" id="UP000537326"/>
    </source>
</evidence>
<protein>
    <recommendedName>
        <fullName evidence="3">Glycosyltransferase involved in cell wall biogenesis</fullName>
    </recommendedName>
</protein>
<dbReference type="PANTHER" id="PTHR36529">
    <property type="entry name" value="SLL1095 PROTEIN"/>
    <property type="match status" value="1"/>
</dbReference>
<dbReference type="Pfam" id="PF09837">
    <property type="entry name" value="DUF2064"/>
    <property type="match status" value="1"/>
</dbReference>
<reference evidence="1 2" key="1">
    <citation type="submission" date="2020-07" db="EMBL/GenBank/DDBJ databases">
        <title>Sequencing the genomes of 1000 actinobacteria strains.</title>
        <authorList>
            <person name="Klenk H.-P."/>
        </authorList>
    </citation>
    <scope>NUCLEOTIDE SEQUENCE [LARGE SCALE GENOMIC DNA]</scope>
    <source>
        <strain evidence="1 2">DSM 18248</strain>
    </source>
</reference>
<dbReference type="InterPro" id="IPR018641">
    <property type="entry name" value="Trfase_1_rSAM/seldom-assoc"/>
</dbReference>
<dbReference type="RefSeq" id="WP_179530837.1">
    <property type="nucleotide sequence ID" value="NZ_BAAAPP010000004.1"/>
</dbReference>
<organism evidence="1 2">
    <name type="scientific">Nocardioides marinus</name>
    <dbReference type="NCBI Taxonomy" id="374514"/>
    <lineage>
        <taxon>Bacteria</taxon>
        <taxon>Bacillati</taxon>
        <taxon>Actinomycetota</taxon>
        <taxon>Actinomycetes</taxon>
        <taxon>Propionibacteriales</taxon>
        <taxon>Nocardioidaceae</taxon>
        <taxon>Nocardioides</taxon>
    </lineage>
</organism>
<dbReference type="AlphaFoldDB" id="A0A7Z0C1P3"/>
<sequence>MTGTAAAPTGPVRALVLAKAPVAGHVKTRLGADVGLGRAAELAAAALLDTVEACTAAYGAEHCHLALAGDLADAVAGPELLAATRGWHVHPQRGGGFDERLAAAHADVATSGPGPVVQVGMDTPQLTPDLLAVVVAGLERHDAVLGPAEDGGWWVLALRDPRDATVLAGVEMSTEHTHDDTLAALRARGLDVGTAPVQRDVDTVADADQVAAGCPTTRFSRAWLGVEA</sequence>
<dbReference type="Proteomes" id="UP000537326">
    <property type="component" value="Unassembled WGS sequence"/>
</dbReference>
<dbReference type="Gene3D" id="3.90.550.10">
    <property type="entry name" value="Spore Coat Polysaccharide Biosynthesis Protein SpsA, Chain A"/>
    <property type="match status" value="1"/>
</dbReference>
<dbReference type="SUPFAM" id="SSF53448">
    <property type="entry name" value="Nucleotide-diphospho-sugar transferases"/>
    <property type="match status" value="1"/>
</dbReference>
<accession>A0A7Z0C1P3</accession>
<dbReference type="InterPro" id="IPR029044">
    <property type="entry name" value="Nucleotide-diphossugar_trans"/>
</dbReference>
<dbReference type="PANTHER" id="PTHR36529:SF1">
    <property type="entry name" value="GLYCOSYLTRANSFERASE"/>
    <property type="match status" value="1"/>
</dbReference>
<proteinExistence type="predicted"/>
<evidence type="ECO:0008006" key="3">
    <source>
        <dbReference type="Google" id="ProtNLM"/>
    </source>
</evidence>
<evidence type="ECO:0000313" key="1">
    <source>
        <dbReference type="EMBL" id="NYI09925.1"/>
    </source>
</evidence>
<name>A0A7Z0C1P3_9ACTN</name>
<dbReference type="EMBL" id="JACBZI010000001">
    <property type="protein sequence ID" value="NYI09925.1"/>
    <property type="molecule type" value="Genomic_DNA"/>
</dbReference>
<keyword evidence="2" id="KW-1185">Reference proteome</keyword>
<comment type="caution">
    <text evidence="1">The sequence shown here is derived from an EMBL/GenBank/DDBJ whole genome shotgun (WGS) entry which is preliminary data.</text>
</comment>
<gene>
    <name evidence="1" type="ORF">BKA05_001440</name>
</gene>